<proteinExistence type="predicted"/>
<organism evidence="1">
    <name type="scientific">Desulfobacca acetoxidans</name>
    <dbReference type="NCBI Taxonomy" id="60893"/>
    <lineage>
        <taxon>Bacteria</taxon>
        <taxon>Pseudomonadati</taxon>
        <taxon>Thermodesulfobacteriota</taxon>
        <taxon>Desulfobaccia</taxon>
        <taxon>Desulfobaccales</taxon>
        <taxon>Desulfobaccaceae</taxon>
        <taxon>Desulfobacca</taxon>
    </lineage>
</organism>
<dbReference type="InterPro" id="IPR008822">
    <property type="entry name" value="Endonuclease_RusA-like"/>
</dbReference>
<protein>
    <submittedName>
        <fullName evidence="1">RusA family crossover junction endodeoxyribonuclease</fullName>
    </submittedName>
</protein>
<dbReference type="GO" id="GO:0006310">
    <property type="term" value="P:DNA recombination"/>
    <property type="evidence" value="ECO:0007669"/>
    <property type="project" value="InterPro"/>
</dbReference>
<sequence>MSGIDQKADLRICHDGSNSLSQGDMTRLIIPGQPATKKNSQVARCVGGKPLVLQSKSYRAYEKMALKSLMEYQGERFSGSVEVTAHYWLKDNRRPDLNNLMAATADILEKAGVIRNDRDIVSWDGSRIMGVSHNPRVEIIITSMDRQLWREQES</sequence>
<name>A0A7C3WRB2_9BACT</name>
<dbReference type="GO" id="GO:0000287">
    <property type="term" value="F:magnesium ion binding"/>
    <property type="evidence" value="ECO:0007669"/>
    <property type="project" value="InterPro"/>
</dbReference>
<dbReference type="Gene3D" id="3.30.1330.70">
    <property type="entry name" value="Holliday junction resolvase RusA"/>
    <property type="match status" value="1"/>
</dbReference>
<dbReference type="EMBL" id="DTHB01000031">
    <property type="protein sequence ID" value="HGB14455.1"/>
    <property type="molecule type" value="Genomic_DNA"/>
</dbReference>
<comment type="caution">
    <text evidence="1">The sequence shown here is derived from an EMBL/GenBank/DDBJ whole genome shotgun (WGS) entry which is preliminary data.</text>
</comment>
<dbReference type="Pfam" id="PF05866">
    <property type="entry name" value="RusA"/>
    <property type="match status" value="1"/>
</dbReference>
<evidence type="ECO:0000313" key="1">
    <source>
        <dbReference type="EMBL" id="HGB14455.1"/>
    </source>
</evidence>
<gene>
    <name evidence="1" type="ORF">ENV62_04340</name>
</gene>
<reference evidence="1" key="1">
    <citation type="journal article" date="2020" name="mSystems">
        <title>Genome- and Community-Level Interaction Insights into Carbon Utilization and Element Cycling Functions of Hydrothermarchaeota in Hydrothermal Sediment.</title>
        <authorList>
            <person name="Zhou Z."/>
            <person name="Liu Y."/>
            <person name="Xu W."/>
            <person name="Pan J."/>
            <person name="Luo Z.H."/>
            <person name="Li M."/>
        </authorList>
    </citation>
    <scope>NUCLEOTIDE SEQUENCE [LARGE SCALE GENOMIC DNA]</scope>
    <source>
        <strain evidence="1">SpSt-776</strain>
    </source>
</reference>
<accession>A0A7C3WRB2</accession>
<dbReference type="SUPFAM" id="SSF103084">
    <property type="entry name" value="Holliday junction resolvase RusA"/>
    <property type="match status" value="1"/>
</dbReference>
<dbReference type="GO" id="GO:0006281">
    <property type="term" value="P:DNA repair"/>
    <property type="evidence" value="ECO:0007669"/>
    <property type="project" value="InterPro"/>
</dbReference>
<dbReference type="AlphaFoldDB" id="A0A7C3WRB2"/>
<dbReference type="InterPro" id="IPR036614">
    <property type="entry name" value="RusA-like_sf"/>
</dbReference>